<feature type="transmembrane region" description="Helical" evidence="1">
    <location>
        <begin position="23"/>
        <end position="46"/>
    </location>
</feature>
<accession>A0A455UDD1</accession>
<organism evidence="2 3">
    <name type="scientific">Vreelandella sulfidaeris</name>
    <dbReference type="NCBI Taxonomy" id="115553"/>
    <lineage>
        <taxon>Bacteria</taxon>
        <taxon>Pseudomonadati</taxon>
        <taxon>Pseudomonadota</taxon>
        <taxon>Gammaproteobacteria</taxon>
        <taxon>Oceanospirillales</taxon>
        <taxon>Halomonadaceae</taxon>
        <taxon>Vreelandella</taxon>
    </lineage>
</organism>
<keyword evidence="1" id="KW-0472">Membrane</keyword>
<dbReference type="EMBL" id="AP019514">
    <property type="protein sequence ID" value="BBI64246.1"/>
    <property type="molecule type" value="Genomic_DNA"/>
</dbReference>
<keyword evidence="1" id="KW-1133">Transmembrane helix</keyword>
<proteinExistence type="predicted"/>
<dbReference type="KEGG" id="hsr:HSBAA_55520"/>
<evidence type="ECO:0000313" key="3">
    <source>
        <dbReference type="Proteomes" id="UP000320231"/>
    </source>
</evidence>
<evidence type="ECO:0000256" key="1">
    <source>
        <dbReference type="SAM" id="Phobius"/>
    </source>
</evidence>
<name>A0A455UDD1_9GAMM</name>
<keyword evidence="1" id="KW-0812">Transmembrane</keyword>
<reference evidence="2 3" key="1">
    <citation type="journal article" date="2019" name="Microbiol. Resour. Announc.">
        <title>Complete Genome Sequence of Halomonas sulfidaeris Strain Esulfide1 Isolated from a Metal Sulfide Rock at a Depth of 2,200 Meters, Obtained Using Nanopore Sequencing.</title>
        <authorList>
            <person name="Saito M."/>
            <person name="Nishigata A."/>
            <person name="Galipon J."/>
            <person name="Arakawa K."/>
        </authorList>
    </citation>
    <scope>NUCLEOTIDE SEQUENCE [LARGE SCALE GENOMIC DNA]</scope>
    <source>
        <strain evidence="2 3">ATCC BAA-803</strain>
    </source>
</reference>
<dbReference type="Proteomes" id="UP000320231">
    <property type="component" value="Chromosome"/>
</dbReference>
<evidence type="ECO:0000313" key="2">
    <source>
        <dbReference type="EMBL" id="BBI64246.1"/>
    </source>
</evidence>
<gene>
    <name evidence="2" type="ORF">HSBAA_55520</name>
</gene>
<dbReference type="AlphaFoldDB" id="A0A455UDD1"/>
<sequence length="70" mass="7594">MTGTMAGVGIVQLGGALLGRWVAFGWIMAAWAGWAMLVLSIGYLLFSGLAEHYRREGTPLALSKHMGEWQ</sequence>
<protein>
    <submittedName>
        <fullName evidence="2">Uncharacterized protein</fullName>
    </submittedName>
</protein>